<dbReference type="Pfam" id="PF00376">
    <property type="entry name" value="MerR"/>
    <property type="match status" value="1"/>
</dbReference>
<dbReference type="RefSeq" id="WP_063187281.1">
    <property type="nucleotide sequence ID" value="NZ_LQRA01000095.1"/>
</dbReference>
<sequence>MEKLLTIRQVAAATGLSVHTLRYYEKIGLLCSIHRNENGYRCYSSMDITWIQFLTRLKATGMPITGMLEIAELRRQGDSTLTARRILLEEHYRAVQQNMIELQNNLHLLADKIVTYKEMENNYYASHASKQKPGKPQE</sequence>
<accession>A0A161S316</accession>
<dbReference type="InterPro" id="IPR000551">
    <property type="entry name" value="MerR-type_HTH_dom"/>
</dbReference>
<dbReference type="EMBL" id="LQRA01000095">
    <property type="protein sequence ID" value="KZE73195.1"/>
    <property type="molecule type" value="Genomic_DNA"/>
</dbReference>
<keyword evidence="2" id="KW-0175">Coiled coil</keyword>
<dbReference type="STRING" id="1007103.GCA_000213315_06608"/>
<dbReference type="AlphaFoldDB" id="A0A161S316"/>
<comment type="caution">
    <text evidence="4">The sequence shown here is derived from an EMBL/GenBank/DDBJ whole genome shotgun (WGS) entry which is preliminary data.</text>
</comment>
<dbReference type="PANTHER" id="PTHR30204:SF98">
    <property type="entry name" value="HTH-TYPE TRANSCRIPTIONAL REGULATOR ADHR"/>
    <property type="match status" value="1"/>
</dbReference>
<evidence type="ECO:0000313" key="4">
    <source>
        <dbReference type="EMBL" id="KZE73195.1"/>
    </source>
</evidence>
<reference evidence="5" key="1">
    <citation type="submission" date="2016-01" db="EMBL/GenBank/DDBJ databases">
        <title>Draft genome of Chromobacterium sp. F49.</title>
        <authorList>
            <person name="Hong K.W."/>
        </authorList>
    </citation>
    <scope>NUCLEOTIDE SEQUENCE [LARGE SCALE GENOMIC DNA]</scope>
    <source>
        <strain evidence="5">M63</strain>
    </source>
</reference>
<organism evidence="4 5">
    <name type="scientific">Paenibacillus elgii</name>
    <dbReference type="NCBI Taxonomy" id="189691"/>
    <lineage>
        <taxon>Bacteria</taxon>
        <taxon>Bacillati</taxon>
        <taxon>Bacillota</taxon>
        <taxon>Bacilli</taxon>
        <taxon>Bacillales</taxon>
        <taxon>Paenibacillaceae</taxon>
        <taxon>Paenibacillus</taxon>
    </lineage>
</organism>
<dbReference type="GO" id="GO:0003677">
    <property type="term" value="F:DNA binding"/>
    <property type="evidence" value="ECO:0007669"/>
    <property type="project" value="UniProtKB-KW"/>
</dbReference>
<dbReference type="PROSITE" id="PS50937">
    <property type="entry name" value="HTH_MERR_2"/>
    <property type="match status" value="1"/>
</dbReference>
<dbReference type="GO" id="GO:0003700">
    <property type="term" value="F:DNA-binding transcription factor activity"/>
    <property type="evidence" value="ECO:0007669"/>
    <property type="project" value="InterPro"/>
</dbReference>
<dbReference type="OrthoDB" id="9811174at2"/>
<proteinExistence type="predicted"/>
<dbReference type="SMART" id="SM00422">
    <property type="entry name" value="HTH_MERR"/>
    <property type="match status" value="1"/>
</dbReference>
<dbReference type="Gene3D" id="1.10.1660.10">
    <property type="match status" value="1"/>
</dbReference>
<dbReference type="PRINTS" id="PR00040">
    <property type="entry name" value="HTHMERR"/>
</dbReference>
<dbReference type="PANTHER" id="PTHR30204">
    <property type="entry name" value="REDOX-CYCLING DRUG-SENSING TRANSCRIPTIONAL ACTIVATOR SOXR"/>
    <property type="match status" value="1"/>
</dbReference>
<protein>
    <submittedName>
        <fullName evidence="4">MerR family transcriptional regulator</fullName>
    </submittedName>
</protein>
<name>A0A161S316_9BACL</name>
<dbReference type="Proteomes" id="UP000076563">
    <property type="component" value="Unassembled WGS sequence"/>
</dbReference>
<feature type="domain" description="HTH merR-type" evidence="3">
    <location>
        <begin position="4"/>
        <end position="73"/>
    </location>
</feature>
<evidence type="ECO:0000256" key="1">
    <source>
        <dbReference type="ARBA" id="ARBA00023125"/>
    </source>
</evidence>
<evidence type="ECO:0000256" key="2">
    <source>
        <dbReference type="SAM" id="Coils"/>
    </source>
</evidence>
<gene>
    <name evidence="4" type="ORF">AV654_33090</name>
</gene>
<evidence type="ECO:0000259" key="3">
    <source>
        <dbReference type="PROSITE" id="PS50937"/>
    </source>
</evidence>
<dbReference type="InterPro" id="IPR047057">
    <property type="entry name" value="MerR_fam"/>
</dbReference>
<evidence type="ECO:0000313" key="5">
    <source>
        <dbReference type="Proteomes" id="UP000076563"/>
    </source>
</evidence>
<feature type="coiled-coil region" evidence="2">
    <location>
        <begin position="85"/>
        <end position="112"/>
    </location>
</feature>
<keyword evidence="5" id="KW-1185">Reference proteome</keyword>
<dbReference type="SUPFAM" id="SSF46955">
    <property type="entry name" value="Putative DNA-binding domain"/>
    <property type="match status" value="1"/>
</dbReference>
<keyword evidence="1" id="KW-0238">DNA-binding</keyword>
<dbReference type="CDD" id="cd01109">
    <property type="entry name" value="HTH_YyaN"/>
    <property type="match status" value="1"/>
</dbReference>
<dbReference type="InterPro" id="IPR009061">
    <property type="entry name" value="DNA-bd_dom_put_sf"/>
</dbReference>